<feature type="domain" description="DUF7707" evidence="2">
    <location>
        <begin position="22"/>
        <end position="122"/>
    </location>
</feature>
<dbReference type="InterPro" id="IPR056124">
    <property type="entry name" value="DUF7707"/>
</dbReference>
<proteinExistence type="predicted"/>
<dbReference type="EMBL" id="MU853782">
    <property type="protein sequence ID" value="KAK3941517.1"/>
    <property type="molecule type" value="Genomic_DNA"/>
</dbReference>
<evidence type="ECO:0000256" key="1">
    <source>
        <dbReference type="SAM" id="SignalP"/>
    </source>
</evidence>
<evidence type="ECO:0000313" key="4">
    <source>
        <dbReference type="Proteomes" id="UP001303473"/>
    </source>
</evidence>
<dbReference type="PANTHER" id="PTHR38118">
    <property type="entry name" value="ANCHORED CELL WALL PROTEIN 11-RELATED"/>
    <property type="match status" value="1"/>
</dbReference>
<comment type="caution">
    <text evidence="3">The sequence shown here is derived from an EMBL/GenBank/DDBJ whole genome shotgun (WGS) entry which is preliminary data.</text>
</comment>
<dbReference type="Proteomes" id="UP001303473">
    <property type="component" value="Unassembled WGS sequence"/>
</dbReference>
<keyword evidence="4" id="KW-1185">Reference proteome</keyword>
<feature type="chain" id="PRO_5042933861" description="DUF7707 domain-containing protein" evidence="1">
    <location>
        <begin position="18"/>
        <end position="186"/>
    </location>
</feature>
<sequence>MQKIVFAALSALTLVAAQNNFTINPAEVDPTTRSQWCNAEFNTCGILCGQSASANDCDATSLNYTCLCSNNSAPGLQYYTQTMPTFICQQAYSDCNKANVGDSIAQAKCKTDIQAKCGTLDPSQAQISSPSSSSSAAAGSATGSASASASSAPASSTHKAAAPTNVAYLGNSVAAVAAGVLAAALL</sequence>
<organism evidence="3 4">
    <name type="scientific">Diplogelasinospora grovesii</name>
    <dbReference type="NCBI Taxonomy" id="303347"/>
    <lineage>
        <taxon>Eukaryota</taxon>
        <taxon>Fungi</taxon>
        <taxon>Dikarya</taxon>
        <taxon>Ascomycota</taxon>
        <taxon>Pezizomycotina</taxon>
        <taxon>Sordariomycetes</taxon>
        <taxon>Sordariomycetidae</taxon>
        <taxon>Sordariales</taxon>
        <taxon>Diplogelasinosporaceae</taxon>
        <taxon>Diplogelasinospora</taxon>
    </lineage>
</organism>
<dbReference type="Pfam" id="PF24808">
    <property type="entry name" value="DUF7707"/>
    <property type="match status" value="1"/>
</dbReference>
<reference evidence="4" key="1">
    <citation type="journal article" date="2023" name="Mol. Phylogenet. Evol.">
        <title>Genome-scale phylogeny and comparative genomics of the fungal order Sordariales.</title>
        <authorList>
            <person name="Hensen N."/>
            <person name="Bonometti L."/>
            <person name="Westerberg I."/>
            <person name="Brannstrom I.O."/>
            <person name="Guillou S."/>
            <person name="Cros-Aarteil S."/>
            <person name="Calhoun S."/>
            <person name="Haridas S."/>
            <person name="Kuo A."/>
            <person name="Mondo S."/>
            <person name="Pangilinan J."/>
            <person name="Riley R."/>
            <person name="LaButti K."/>
            <person name="Andreopoulos B."/>
            <person name="Lipzen A."/>
            <person name="Chen C."/>
            <person name="Yan M."/>
            <person name="Daum C."/>
            <person name="Ng V."/>
            <person name="Clum A."/>
            <person name="Steindorff A."/>
            <person name="Ohm R.A."/>
            <person name="Martin F."/>
            <person name="Silar P."/>
            <person name="Natvig D.O."/>
            <person name="Lalanne C."/>
            <person name="Gautier V."/>
            <person name="Ament-Velasquez S.L."/>
            <person name="Kruys A."/>
            <person name="Hutchinson M.I."/>
            <person name="Powell A.J."/>
            <person name="Barry K."/>
            <person name="Miller A.N."/>
            <person name="Grigoriev I.V."/>
            <person name="Debuchy R."/>
            <person name="Gladieux P."/>
            <person name="Hiltunen Thoren M."/>
            <person name="Johannesson H."/>
        </authorList>
    </citation>
    <scope>NUCLEOTIDE SEQUENCE [LARGE SCALE GENOMIC DNA]</scope>
    <source>
        <strain evidence="4">CBS 340.73</strain>
    </source>
</reference>
<gene>
    <name evidence="3" type="ORF">QBC46DRAFT_258585</name>
</gene>
<accession>A0AAN6ND21</accession>
<feature type="signal peptide" evidence="1">
    <location>
        <begin position="1"/>
        <end position="17"/>
    </location>
</feature>
<dbReference type="AlphaFoldDB" id="A0AAN6ND21"/>
<dbReference type="PANTHER" id="PTHR38118:SF3">
    <property type="entry name" value="ANCHORED CELL WALL PROTEIN 11"/>
    <property type="match status" value="1"/>
</dbReference>
<evidence type="ECO:0000313" key="3">
    <source>
        <dbReference type="EMBL" id="KAK3941517.1"/>
    </source>
</evidence>
<name>A0AAN6ND21_9PEZI</name>
<evidence type="ECO:0000259" key="2">
    <source>
        <dbReference type="Pfam" id="PF24808"/>
    </source>
</evidence>
<keyword evidence="1" id="KW-0732">Signal</keyword>
<protein>
    <recommendedName>
        <fullName evidence="2">DUF7707 domain-containing protein</fullName>
    </recommendedName>
</protein>